<keyword evidence="4" id="KW-0479">Metal-binding</keyword>
<dbReference type="FunFam" id="3.30.160.60:FF:000540">
    <property type="entry name" value="zinc finger protein 263 isoform X1"/>
    <property type="match status" value="1"/>
</dbReference>
<keyword evidence="9" id="KW-0238">DNA-binding</keyword>
<dbReference type="OrthoDB" id="654211at2759"/>
<keyword evidence="6 12" id="KW-0863">Zinc-finger</keyword>
<feature type="domain" description="C2H2-type" evidence="14">
    <location>
        <begin position="131"/>
        <end position="158"/>
    </location>
</feature>
<protein>
    <submittedName>
        <fullName evidence="15">ZNF16 protein</fullName>
    </submittedName>
</protein>
<comment type="subcellular location">
    <subcellularLocation>
        <location evidence="1">Nucleus</location>
    </subcellularLocation>
</comment>
<dbReference type="InterPro" id="IPR036236">
    <property type="entry name" value="Znf_C2H2_sf"/>
</dbReference>
<evidence type="ECO:0000256" key="6">
    <source>
        <dbReference type="ARBA" id="ARBA00022771"/>
    </source>
</evidence>
<evidence type="ECO:0000259" key="14">
    <source>
        <dbReference type="PROSITE" id="PS50157"/>
    </source>
</evidence>
<keyword evidence="7" id="KW-0862">Zinc</keyword>
<evidence type="ECO:0000256" key="12">
    <source>
        <dbReference type="PROSITE-ProRule" id="PRU00042"/>
    </source>
</evidence>
<evidence type="ECO:0000256" key="8">
    <source>
        <dbReference type="ARBA" id="ARBA00023015"/>
    </source>
</evidence>
<dbReference type="GO" id="GO:0000981">
    <property type="term" value="F:DNA-binding transcription factor activity, RNA polymerase II-specific"/>
    <property type="evidence" value="ECO:0007669"/>
    <property type="project" value="TreeGrafter"/>
</dbReference>
<dbReference type="Gene3D" id="3.30.160.60">
    <property type="entry name" value="Classic Zinc Finger"/>
    <property type="match status" value="3"/>
</dbReference>
<keyword evidence="3" id="KW-0597">Phosphoprotein</keyword>
<organism evidence="15 16">
    <name type="scientific">Anthoscopus minutus</name>
    <name type="common">Southern penduline-tit</name>
    <dbReference type="NCBI Taxonomy" id="156561"/>
    <lineage>
        <taxon>Eukaryota</taxon>
        <taxon>Metazoa</taxon>
        <taxon>Chordata</taxon>
        <taxon>Craniata</taxon>
        <taxon>Vertebrata</taxon>
        <taxon>Euteleostomi</taxon>
        <taxon>Archelosauria</taxon>
        <taxon>Archosauria</taxon>
        <taxon>Dinosauria</taxon>
        <taxon>Saurischia</taxon>
        <taxon>Theropoda</taxon>
        <taxon>Coelurosauria</taxon>
        <taxon>Aves</taxon>
        <taxon>Neognathae</taxon>
        <taxon>Neoaves</taxon>
        <taxon>Telluraves</taxon>
        <taxon>Australaves</taxon>
        <taxon>Passeriformes</taxon>
        <taxon>Paridae</taxon>
        <taxon>Anthoscopus</taxon>
    </lineage>
</organism>
<keyword evidence="10" id="KW-0804">Transcription</keyword>
<feature type="domain" description="C2H2-type" evidence="14">
    <location>
        <begin position="71"/>
        <end position="98"/>
    </location>
</feature>
<evidence type="ECO:0000256" key="1">
    <source>
        <dbReference type="ARBA" id="ARBA00004123"/>
    </source>
</evidence>
<feature type="region of interest" description="Disordered" evidence="13">
    <location>
        <begin position="1"/>
        <end position="35"/>
    </location>
</feature>
<feature type="non-terminal residue" evidence="15">
    <location>
        <position position="183"/>
    </location>
</feature>
<dbReference type="GO" id="GO:0000978">
    <property type="term" value="F:RNA polymerase II cis-regulatory region sequence-specific DNA binding"/>
    <property type="evidence" value="ECO:0007669"/>
    <property type="project" value="TreeGrafter"/>
</dbReference>
<dbReference type="PANTHER" id="PTHR23226">
    <property type="entry name" value="ZINC FINGER AND SCAN DOMAIN-CONTAINING"/>
    <property type="match status" value="1"/>
</dbReference>
<proteinExistence type="inferred from homology"/>
<accession>A0A7L2DZR8</accession>
<dbReference type="Pfam" id="PF00096">
    <property type="entry name" value="zf-C2H2"/>
    <property type="match status" value="1"/>
</dbReference>
<feature type="non-terminal residue" evidence="15">
    <location>
        <position position="1"/>
    </location>
</feature>
<feature type="domain" description="C2H2-type" evidence="14">
    <location>
        <begin position="97"/>
        <end position="126"/>
    </location>
</feature>
<dbReference type="GO" id="GO:0005634">
    <property type="term" value="C:nucleus"/>
    <property type="evidence" value="ECO:0007669"/>
    <property type="project" value="UniProtKB-SubCell"/>
</dbReference>
<dbReference type="Proteomes" id="UP000554720">
    <property type="component" value="Unassembled WGS sequence"/>
</dbReference>
<keyword evidence="11" id="KW-0539">Nucleus</keyword>
<evidence type="ECO:0000256" key="4">
    <source>
        <dbReference type="ARBA" id="ARBA00022723"/>
    </source>
</evidence>
<comment type="caution">
    <text evidence="15">The sequence shown here is derived from an EMBL/GenBank/DDBJ whole genome shotgun (WGS) entry which is preliminary data.</text>
</comment>
<gene>
    <name evidence="15" type="primary">Znf16_0</name>
    <name evidence="15" type="ORF">ANTMIN_R13952</name>
</gene>
<evidence type="ECO:0000256" key="2">
    <source>
        <dbReference type="ARBA" id="ARBA00006991"/>
    </source>
</evidence>
<sequence>DKSPQQNLMEEAVLSSSTVQKSNSKVKPQRPHKRRGCCKLNPGSCEEERPSLCWEGSQRSGQILELVEKFQLCLECEKGFSQSSGLIQHQRIHMGEWHCKGQECGKSFRWSSDLIKHHKINSGEKPWECPWECGECEKSFGCSSGLRTHLGIPSRERPCECPKGGKSFLCCSSSIPRGRIRIG</sequence>
<evidence type="ECO:0000256" key="5">
    <source>
        <dbReference type="ARBA" id="ARBA00022737"/>
    </source>
</evidence>
<dbReference type="GO" id="GO:0008270">
    <property type="term" value="F:zinc ion binding"/>
    <property type="evidence" value="ECO:0007669"/>
    <property type="project" value="UniProtKB-KW"/>
</dbReference>
<dbReference type="FunFam" id="3.30.160.60:FF:002343">
    <property type="entry name" value="Zinc finger protein 33A"/>
    <property type="match status" value="1"/>
</dbReference>
<dbReference type="SUPFAM" id="SSF57667">
    <property type="entry name" value="beta-beta-alpha zinc fingers"/>
    <property type="match status" value="2"/>
</dbReference>
<evidence type="ECO:0000256" key="10">
    <source>
        <dbReference type="ARBA" id="ARBA00023163"/>
    </source>
</evidence>
<keyword evidence="5" id="KW-0677">Repeat</keyword>
<dbReference type="PROSITE" id="PS00028">
    <property type="entry name" value="ZINC_FINGER_C2H2_1"/>
    <property type="match status" value="1"/>
</dbReference>
<evidence type="ECO:0000256" key="13">
    <source>
        <dbReference type="SAM" id="MobiDB-lite"/>
    </source>
</evidence>
<dbReference type="SMART" id="SM00355">
    <property type="entry name" value="ZnF_C2H2"/>
    <property type="match status" value="3"/>
</dbReference>
<evidence type="ECO:0000313" key="16">
    <source>
        <dbReference type="Proteomes" id="UP000554720"/>
    </source>
</evidence>
<dbReference type="InterPro" id="IPR013087">
    <property type="entry name" value="Znf_C2H2_type"/>
</dbReference>
<dbReference type="PROSITE" id="PS50157">
    <property type="entry name" value="ZINC_FINGER_C2H2_2"/>
    <property type="match status" value="3"/>
</dbReference>
<keyword evidence="16" id="KW-1185">Reference proteome</keyword>
<dbReference type="EMBL" id="VWYI01012910">
    <property type="protein sequence ID" value="NXQ55058.1"/>
    <property type="molecule type" value="Genomic_DNA"/>
</dbReference>
<keyword evidence="8" id="KW-0805">Transcription regulation</keyword>
<evidence type="ECO:0000313" key="15">
    <source>
        <dbReference type="EMBL" id="NXQ55058.1"/>
    </source>
</evidence>
<dbReference type="AlphaFoldDB" id="A0A7L2DZR8"/>
<comment type="similarity">
    <text evidence="2">Belongs to the krueppel C2H2-type zinc-finger protein family.</text>
</comment>
<evidence type="ECO:0000256" key="9">
    <source>
        <dbReference type="ARBA" id="ARBA00023125"/>
    </source>
</evidence>
<dbReference type="PANTHER" id="PTHR23226:SF416">
    <property type="entry name" value="FI01424P"/>
    <property type="match status" value="1"/>
</dbReference>
<reference evidence="15 16" key="1">
    <citation type="submission" date="2019-09" db="EMBL/GenBank/DDBJ databases">
        <title>Bird 10,000 Genomes (B10K) Project - Family phase.</title>
        <authorList>
            <person name="Zhang G."/>
        </authorList>
    </citation>
    <scope>NUCLEOTIDE SEQUENCE [LARGE SCALE GENOMIC DNA]</scope>
    <source>
        <strain evidence="15">B10K-DU-011-42</strain>
        <tissue evidence="15">Muscle</tissue>
    </source>
</reference>
<evidence type="ECO:0000256" key="11">
    <source>
        <dbReference type="ARBA" id="ARBA00023242"/>
    </source>
</evidence>
<evidence type="ECO:0000256" key="3">
    <source>
        <dbReference type="ARBA" id="ARBA00022553"/>
    </source>
</evidence>
<name>A0A7L2DZR8_ANTMN</name>
<feature type="compositionally biased region" description="Polar residues" evidence="13">
    <location>
        <begin position="1"/>
        <end position="26"/>
    </location>
</feature>
<evidence type="ECO:0000256" key="7">
    <source>
        <dbReference type="ARBA" id="ARBA00022833"/>
    </source>
</evidence>